<proteinExistence type="inferred from homology"/>
<evidence type="ECO:0000256" key="9">
    <source>
        <dbReference type="ARBA" id="ARBA00023002"/>
    </source>
</evidence>
<dbReference type="InterPro" id="IPR050183">
    <property type="entry name" value="DsbB"/>
</dbReference>
<dbReference type="PANTHER" id="PTHR36570:SF3">
    <property type="entry name" value="DISULFIDE BOND FORMATION PROTEIN B"/>
    <property type="match status" value="1"/>
</dbReference>
<evidence type="ECO:0008006" key="16">
    <source>
        <dbReference type="Google" id="ProtNLM"/>
    </source>
</evidence>
<dbReference type="EMBL" id="UINC01085663">
    <property type="protein sequence ID" value="SVC33432.1"/>
    <property type="molecule type" value="Genomic_DNA"/>
</dbReference>
<protein>
    <recommendedName>
        <fullName evidence="16">Disulfide bond formation protein B</fullName>
    </recommendedName>
</protein>
<comment type="similarity">
    <text evidence="2">Belongs to the DsbB family.</text>
</comment>
<name>A0A382LE61_9ZZZZ</name>
<keyword evidence="5" id="KW-0997">Cell inner membrane</keyword>
<keyword evidence="10 14" id="KW-0472">Membrane</keyword>
<gene>
    <name evidence="15" type="ORF">METZ01_LOCUS286286</name>
</gene>
<evidence type="ECO:0000256" key="11">
    <source>
        <dbReference type="ARBA" id="ARBA00023157"/>
    </source>
</evidence>
<keyword evidence="8 14" id="KW-1133">Transmembrane helix</keyword>
<evidence type="ECO:0000256" key="3">
    <source>
        <dbReference type="ARBA" id="ARBA00022448"/>
    </source>
</evidence>
<keyword evidence="9" id="KW-0560">Oxidoreductase</keyword>
<keyword evidence="4" id="KW-1003">Cell membrane</keyword>
<sequence length="168" mass="18286">MHLSESFTPRIIFAGLGFICVGYIVVALLMEHQLGLEPCPLCILQRLAVILCGCTAFLAAIHAPRQQGINIYRRVFILTALIGSAISIRHLWLQSLPAEKVPACGPGLDYLLDVFPLTEVLSMVLSGDGSCAEVTWSFIGLTIPGWTLIAFLLLIAIAHYTIESPPKQ</sequence>
<reference evidence="15" key="1">
    <citation type="submission" date="2018-05" db="EMBL/GenBank/DDBJ databases">
        <authorList>
            <person name="Lanie J.A."/>
            <person name="Ng W.-L."/>
            <person name="Kazmierczak K.M."/>
            <person name="Andrzejewski T.M."/>
            <person name="Davidsen T.M."/>
            <person name="Wayne K.J."/>
            <person name="Tettelin H."/>
            <person name="Glass J.I."/>
            <person name="Rusch D."/>
            <person name="Podicherti R."/>
            <person name="Tsui H.-C.T."/>
            <person name="Winkler M.E."/>
        </authorList>
    </citation>
    <scope>NUCLEOTIDE SEQUENCE</scope>
</reference>
<evidence type="ECO:0000256" key="14">
    <source>
        <dbReference type="SAM" id="Phobius"/>
    </source>
</evidence>
<evidence type="ECO:0000256" key="5">
    <source>
        <dbReference type="ARBA" id="ARBA00022519"/>
    </source>
</evidence>
<keyword evidence="6 14" id="KW-0812">Transmembrane</keyword>
<dbReference type="InterPro" id="IPR022920">
    <property type="entry name" value="Disulphide_bond_form_DsbB"/>
</dbReference>
<feature type="transmembrane region" description="Helical" evidence="14">
    <location>
        <begin position="43"/>
        <end position="63"/>
    </location>
</feature>
<evidence type="ECO:0000256" key="12">
    <source>
        <dbReference type="ARBA" id="ARBA00023186"/>
    </source>
</evidence>
<evidence type="ECO:0000256" key="2">
    <source>
        <dbReference type="ARBA" id="ARBA00008823"/>
    </source>
</evidence>
<dbReference type="PANTHER" id="PTHR36570">
    <property type="entry name" value="DISULFIDE BOND FORMATION PROTEIN B"/>
    <property type="match status" value="1"/>
</dbReference>
<dbReference type="HAMAP" id="MF_00286">
    <property type="entry name" value="DsbB"/>
    <property type="match status" value="1"/>
</dbReference>
<keyword evidence="11" id="KW-1015">Disulfide bond</keyword>
<feature type="transmembrane region" description="Helical" evidence="14">
    <location>
        <begin position="143"/>
        <end position="162"/>
    </location>
</feature>
<dbReference type="GO" id="GO:0015035">
    <property type="term" value="F:protein-disulfide reductase activity"/>
    <property type="evidence" value="ECO:0007669"/>
    <property type="project" value="InterPro"/>
</dbReference>
<keyword evidence="7" id="KW-0249">Electron transport</keyword>
<organism evidence="15">
    <name type="scientific">marine metagenome</name>
    <dbReference type="NCBI Taxonomy" id="408172"/>
    <lineage>
        <taxon>unclassified sequences</taxon>
        <taxon>metagenomes</taxon>
        <taxon>ecological metagenomes</taxon>
    </lineage>
</organism>
<evidence type="ECO:0000256" key="6">
    <source>
        <dbReference type="ARBA" id="ARBA00022692"/>
    </source>
</evidence>
<accession>A0A382LE61</accession>
<keyword evidence="13" id="KW-0676">Redox-active center</keyword>
<dbReference type="Gene3D" id="1.20.1550.10">
    <property type="entry name" value="DsbB-like"/>
    <property type="match status" value="1"/>
</dbReference>
<evidence type="ECO:0000256" key="1">
    <source>
        <dbReference type="ARBA" id="ARBA00004429"/>
    </source>
</evidence>
<dbReference type="Pfam" id="PF02600">
    <property type="entry name" value="DsbB"/>
    <property type="match status" value="1"/>
</dbReference>
<evidence type="ECO:0000256" key="7">
    <source>
        <dbReference type="ARBA" id="ARBA00022982"/>
    </source>
</evidence>
<dbReference type="GO" id="GO:0005886">
    <property type="term" value="C:plasma membrane"/>
    <property type="evidence" value="ECO:0007669"/>
    <property type="project" value="UniProtKB-SubCell"/>
</dbReference>
<keyword evidence="3" id="KW-0813">Transport</keyword>
<dbReference type="GO" id="GO:0006457">
    <property type="term" value="P:protein folding"/>
    <property type="evidence" value="ECO:0007669"/>
    <property type="project" value="InterPro"/>
</dbReference>
<keyword evidence="12" id="KW-0143">Chaperone</keyword>
<evidence type="ECO:0000256" key="8">
    <source>
        <dbReference type="ARBA" id="ARBA00022989"/>
    </source>
</evidence>
<evidence type="ECO:0000256" key="10">
    <source>
        <dbReference type="ARBA" id="ARBA00023136"/>
    </source>
</evidence>
<dbReference type="InterPro" id="IPR023380">
    <property type="entry name" value="DsbB-like_sf"/>
</dbReference>
<evidence type="ECO:0000256" key="13">
    <source>
        <dbReference type="ARBA" id="ARBA00023284"/>
    </source>
</evidence>
<dbReference type="AlphaFoldDB" id="A0A382LE61"/>
<evidence type="ECO:0000313" key="15">
    <source>
        <dbReference type="EMBL" id="SVC33432.1"/>
    </source>
</evidence>
<dbReference type="InterPro" id="IPR003752">
    <property type="entry name" value="DiS_bond_form_DsbB/BdbC"/>
</dbReference>
<dbReference type="SUPFAM" id="SSF158442">
    <property type="entry name" value="DsbB-like"/>
    <property type="match status" value="1"/>
</dbReference>
<feature type="transmembrane region" description="Helical" evidence="14">
    <location>
        <begin position="75"/>
        <end position="92"/>
    </location>
</feature>
<evidence type="ECO:0000256" key="4">
    <source>
        <dbReference type="ARBA" id="ARBA00022475"/>
    </source>
</evidence>
<feature type="non-terminal residue" evidence="15">
    <location>
        <position position="168"/>
    </location>
</feature>
<comment type="subcellular location">
    <subcellularLocation>
        <location evidence="1">Cell inner membrane</location>
        <topology evidence="1">Multi-pass membrane protein</topology>
    </subcellularLocation>
</comment>
<feature type="transmembrane region" description="Helical" evidence="14">
    <location>
        <begin position="12"/>
        <end position="31"/>
    </location>
</feature>